<keyword evidence="3" id="KW-1185">Reference proteome</keyword>
<protein>
    <submittedName>
        <fullName evidence="2">DUF5103 domain-containing protein</fullName>
    </submittedName>
</protein>
<proteinExistence type="predicted"/>
<evidence type="ECO:0000313" key="3">
    <source>
        <dbReference type="Proteomes" id="UP000293583"/>
    </source>
</evidence>
<gene>
    <name evidence="2" type="ORF">EWU20_07125</name>
</gene>
<evidence type="ECO:0000313" key="2">
    <source>
        <dbReference type="EMBL" id="TBH73140.1"/>
    </source>
</evidence>
<dbReference type="AlphaFoldDB" id="A0A4Q9BAK7"/>
<accession>A0A4Q9BAK7</accession>
<evidence type="ECO:0000259" key="1">
    <source>
        <dbReference type="Pfam" id="PF17116"/>
    </source>
</evidence>
<dbReference type="EMBL" id="SEWY01000003">
    <property type="protein sequence ID" value="TBH73140.1"/>
    <property type="molecule type" value="Genomic_DNA"/>
</dbReference>
<dbReference type="Pfam" id="PF17116">
    <property type="entry name" value="T9SS_plug_1st"/>
    <property type="match status" value="1"/>
</dbReference>
<feature type="domain" description="Type 9 secretion system plug protein N-terminal" evidence="1">
    <location>
        <begin position="45"/>
        <end position="152"/>
    </location>
</feature>
<sequence>MKTYISLLLFLGLPFSIYPQIVSRIHHPNIKTAFIQTSDRFLHPNVVLNLGSSNEATLQFDDLGITYPSYYFRIIHCQADWKPSPLSDIEYLDDFNDIPLRNPSSSVGTKVPYVHYAVPISSLKVSGNYIAMVYNKRNKRDTVLCVRFSVAEQLVKVQTSFSYAKTNTLRASHQTIDFKLHIPPSLHFAGDDQLSIQVRQNHQSENLLKRLPEGQFNLQENSLTFPFFGQENAFPGSNEFRLIDLRSSQQKLSFVDHVATGETINSVSTQIEQAQGLYPYVQRNDLNGAYVIESYENQENPLQADYVECTFRLKPTDSLNDVFVAGGFNNFTFNAPLRLNPATGFLENTQMLKQGIYNYQFKSKNPPNVTLEGNHAQTENLYEVLVYYQKPGTRYDSLVGYTTVISGQ</sequence>
<organism evidence="2 3">
    <name type="scientific">Aquirufa antheringensis</name>
    <dbReference type="NCBI Taxonomy" id="2516559"/>
    <lineage>
        <taxon>Bacteria</taxon>
        <taxon>Pseudomonadati</taxon>
        <taxon>Bacteroidota</taxon>
        <taxon>Cytophagia</taxon>
        <taxon>Cytophagales</taxon>
        <taxon>Flectobacillaceae</taxon>
        <taxon>Aquirufa</taxon>
    </lineage>
</organism>
<comment type="caution">
    <text evidence="2">The sequence shown here is derived from an EMBL/GenBank/DDBJ whole genome shotgun (WGS) entry which is preliminary data.</text>
</comment>
<dbReference type="InterPro" id="IPR013783">
    <property type="entry name" value="Ig-like_fold"/>
</dbReference>
<dbReference type="InterPro" id="IPR031345">
    <property type="entry name" value="T9SS_Plug_N"/>
</dbReference>
<dbReference type="RefSeq" id="WP_130923274.1">
    <property type="nucleotide sequence ID" value="NZ_JAANOM010000003.1"/>
</dbReference>
<dbReference type="Gene3D" id="2.60.40.10">
    <property type="entry name" value="Immunoglobulins"/>
    <property type="match status" value="1"/>
</dbReference>
<dbReference type="Proteomes" id="UP000293583">
    <property type="component" value="Unassembled WGS sequence"/>
</dbReference>
<name>A0A4Q9BAK7_9BACT</name>
<reference evidence="2 3" key="1">
    <citation type="submission" date="2019-02" db="EMBL/GenBank/DDBJ databases">
        <title>Genome of a new Bacteroidetes strain.</title>
        <authorList>
            <person name="Pitt A."/>
        </authorList>
    </citation>
    <scope>NUCLEOTIDE SEQUENCE [LARGE SCALE GENOMIC DNA]</scope>
    <source>
        <strain evidence="2 3">103A-SOEBACH</strain>
    </source>
</reference>
<dbReference type="OrthoDB" id="1522602at2"/>